<dbReference type="EMBL" id="CH476637">
    <property type="protein sequence ID" value="EDN95229.1"/>
    <property type="molecule type" value="Genomic_DNA"/>
</dbReference>
<evidence type="ECO:0000313" key="2">
    <source>
        <dbReference type="Proteomes" id="UP000001312"/>
    </source>
</evidence>
<proteinExistence type="predicted"/>
<protein>
    <submittedName>
        <fullName evidence="1">Uncharacterized protein</fullName>
    </submittedName>
</protein>
<name>A7F0I7_SCLS1</name>
<dbReference type="InParanoid" id="A7F0I7"/>
<dbReference type="GeneID" id="5483843"/>
<organism evidence="1 2">
    <name type="scientific">Sclerotinia sclerotiorum (strain ATCC 18683 / 1980 / Ss-1)</name>
    <name type="common">White mold</name>
    <name type="synonym">Whetzelinia sclerotiorum</name>
    <dbReference type="NCBI Taxonomy" id="665079"/>
    <lineage>
        <taxon>Eukaryota</taxon>
        <taxon>Fungi</taxon>
        <taxon>Dikarya</taxon>
        <taxon>Ascomycota</taxon>
        <taxon>Pezizomycotina</taxon>
        <taxon>Leotiomycetes</taxon>
        <taxon>Helotiales</taxon>
        <taxon>Sclerotiniaceae</taxon>
        <taxon>Sclerotinia</taxon>
    </lineage>
</organism>
<gene>
    <name evidence="1" type="ORF">SS1G_11105</name>
</gene>
<keyword evidence="2" id="KW-1185">Reference proteome</keyword>
<accession>A7F0I7</accession>
<dbReference type="RefSeq" id="XP_001587864.1">
    <property type="nucleotide sequence ID" value="XM_001587814.1"/>
</dbReference>
<dbReference type="AlphaFoldDB" id="A7F0I7"/>
<sequence length="58" mass="6561">MFCYIFKIQGDLTVIPFFITQTILGHLQGSLMQYATPKVYAEKGKILIVIQRAVATKL</sequence>
<dbReference type="Proteomes" id="UP000001312">
    <property type="component" value="Unassembled WGS sequence"/>
</dbReference>
<evidence type="ECO:0000313" key="1">
    <source>
        <dbReference type="EMBL" id="EDN95229.1"/>
    </source>
</evidence>
<reference evidence="2" key="1">
    <citation type="journal article" date="2011" name="PLoS Genet.">
        <title>Genomic analysis of the necrotrophic fungal pathogens Sclerotinia sclerotiorum and Botrytis cinerea.</title>
        <authorList>
            <person name="Amselem J."/>
            <person name="Cuomo C.A."/>
            <person name="van Kan J.A."/>
            <person name="Viaud M."/>
            <person name="Benito E.P."/>
            <person name="Couloux A."/>
            <person name="Coutinho P.M."/>
            <person name="de Vries R.P."/>
            <person name="Dyer P.S."/>
            <person name="Fillinger S."/>
            <person name="Fournier E."/>
            <person name="Gout L."/>
            <person name="Hahn M."/>
            <person name="Kohn L."/>
            <person name="Lapalu N."/>
            <person name="Plummer K.M."/>
            <person name="Pradier J.M."/>
            <person name="Quevillon E."/>
            <person name="Sharon A."/>
            <person name="Simon A."/>
            <person name="ten Have A."/>
            <person name="Tudzynski B."/>
            <person name="Tudzynski P."/>
            <person name="Wincker P."/>
            <person name="Andrew M."/>
            <person name="Anthouard V."/>
            <person name="Beever R.E."/>
            <person name="Beffa R."/>
            <person name="Benoit I."/>
            <person name="Bouzid O."/>
            <person name="Brault B."/>
            <person name="Chen Z."/>
            <person name="Choquer M."/>
            <person name="Collemare J."/>
            <person name="Cotton P."/>
            <person name="Danchin E.G."/>
            <person name="Da Silva C."/>
            <person name="Gautier A."/>
            <person name="Giraud C."/>
            <person name="Giraud T."/>
            <person name="Gonzalez C."/>
            <person name="Grossetete S."/>
            <person name="Guldener U."/>
            <person name="Henrissat B."/>
            <person name="Howlett B.J."/>
            <person name="Kodira C."/>
            <person name="Kretschmer M."/>
            <person name="Lappartient A."/>
            <person name="Leroch M."/>
            <person name="Levis C."/>
            <person name="Mauceli E."/>
            <person name="Neuveglise C."/>
            <person name="Oeser B."/>
            <person name="Pearson M."/>
            <person name="Poulain J."/>
            <person name="Poussereau N."/>
            <person name="Quesneville H."/>
            <person name="Rascle C."/>
            <person name="Schumacher J."/>
            <person name="Segurens B."/>
            <person name="Sexton A."/>
            <person name="Silva E."/>
            <person name="Sirven C."/>
            <person name="Soanes D.M."/>
            <person name="Talbot N.J."/>
            <person name="Templeton M."/>
            <person name="Yandava C."/>
            <person name="Yarden O."/>
            <person name="Zeng Q."/>
            <person name="Rollins J.A."/>
            <person name="Lebrun M.H."/>
            <person name="Dickman M."/>
        </authorList>
    </citation>
    <scope>NUCLEOTIDE SEQUENCE [LARGE SCALE GENOMIC DNA]</scope>
    <source>
        <strain evidence="2">ATCC 18683 / 1980 / Ss-1</strain>
    </source>
</reference>
<dbReference type="HOGENOM" id="CLU_2980470_0_0_1"/>
<dbReference type="KEGG" id="ssl:SS1G_11105"/>